<gene>
    <name evidence="2" type="ORF">CIPAW_01G105800</name>
</gene>
<feature type="transmembrane region" description="Helical" evidence="1">
    <location>
        <begin position="14"/>
        <end position="33"/>
    </location>
</feature>
<name>A0A8T1RN62_CARIL</name>
<dbReference type="AlphaFoldDB" id="A0A8T1RN62"/>
<accession>A0A8T1RN62</accession>
<evidence type="ECO:0000313" key="2">
    <source>
        <dbReference type="EMBL" id="KAG6667512.1"/>
    </source>
</evidence>
<protein>
    <submittedName>
        <fullName evidence="2">Uncharacterized protein</fullName>
    </submittedName>
</protein>
<sequence>MENSSQMFGACRHYVRRGLSIMHLLILPKLIIFGQSQRRIKNRDLD</sequence>
<proteinExistence type="predicted"/>
<keyword evidence="1" id="KW-0472">Membrane</keyword>
<evidence type="ECO:0000313" key="3">
    <source>
        <dbReference type="Proteomes" id="UP000811609"/>
    </source>
</evidence>
<keyword evidence="1" id="KW-0812">Transmembrane</keyword>
<keyword evidence="3" id="KW-1185">Reference proteome</keyword>
<keyword evidence="1" id="KW-1133">Transmembrane helix</keyword>
<dbReference type="EMBL" id="CM031809">
    <property type="protein sequence ID" value="KAG6667512.1"/>
    <property type="molecule type" value="Genomic_DNA"/>
</dbReference>
<dbReference type="Proteomes" id="UP000811609">
    <property type="component" value="Chromosome 1"/>
</dbReference>
<organism evidence="2 3">
    <name type="scientific">Carya illinoinensis</name>
    <name type="common">Pecan</name>
    <dbReference type="NCBI Taxonomy" id="32201"/>
    <lineage>
        <taxon>Eukaryota</taxon>
        <taxon>Viridiplantae</taxon>
        <taxon>Streptophyta</taxon>
        <taxon>Embryophyta</taxon>
        <taxon>Tracheophyta</taxon>
        <taxon>Spermatophyta</taxon>
        <taxon>Magnoliopsida</taxon>
        <taxon>eudicotyledons</taxon>
        <taxon>Gunneridae</taxon>
        <taxon>Pentapetalae</taxon>
        <taxon>rosids</taxon>
        <taxon>fabids</taxon>
        <taxon>Fagales</taxon>
        <taxon>Juglandaceae</taxon>
        <taxon>Carya</taxon>
    </lineage>
</organism>
<reference evidence="2" key="1">
    <citation type="submission" date="2020-12" db="EMBL/GenBank/DDBJ databases">
        <title>WGS assembly of Carya illinoinensis cv. Pawnee.</title>
        <authorList>
            <person name="Platts A."/>
            <person name="Shu S."/>
            <person name="Wright S."/>
            <person name="Barry K."/>
            <person name="Edger P."/>
            <person name="Pires J.C."/>
            <person name="Schmutz J."/>
        </authorList>
    </citation>
    <scope>NUCLEOTIDE SEQUENCE</scope>
    <source>
        <tissue evidence="2">Leaf</tissue>
    </source>
</reference>
<comment type="caution">
    <text evidence="2">The sequence shown here is derived from an EMBL/GenBank/DDBJ whole genome shotgun (WGS) entry which is preliminary data.</text>
</comment>
<evidence type="ECO:0000256" key="1">
    <source>
        <dbReference type="SAM" id="Phobius"/>
    </source>
</evidence>